<evidence type="ECO:0000256" key="13">
    <source>
        <dbReference type="ARBA" id="ARBA00050768"/>
    </source>
</evidence>
<dbReference type="InterPro" id="IPR023395">
    <property type="entry name" value="MCP_dom_sf"/>
</dbReference>
<dbReference type="InterPro" id="IPR050567">
    <property type="entry name" value="Mitochondrial_Carrier"/>
</dbReference>
<comment type="subcellular location">
    <subcellularLocation>
        <location evidence="1">Mitochondrion inner membrane</location>
        <topology evidence="1">Multi-pass membrane protein</topology>
    </subcellularLocation>
</comment>
<evidence type="ECO:0000313" key="23">
    <source>
        <dbReference type="EMBL" id="CAD7402847.1"/>
    </source>
</evidence>
<comment type="catalytic activity">
    <reaction evidence="11">
        <text>L-lysine(out) + L-arginine(in) = L-lysine(in) + L-arginine(out)</text>
        <dbReference type="Rhea" id="RHEA:70827"/>
        <dbReference type="ChEBI" id="CHEBI:32551"/>
        <dbReference type="ChEBI" id="CHEBI:32682"/>
    </reaction>
</comment>
<evidence type="ECO:0000256" key="22">
    <source>
        <dbReference type="PROSITE-ProRule" id="PRU00282"/>
    </source>
</evidence>
<keyword evidence="9" id="KW-0496">Mitochondrion</keyword>
<evidence type="ECO:0000256" key="18">
    <source>
        <dbReference type="ARBA" id="ARBA00076491"/>
    </source>
</evidence>
<keyword evidence="7" id="KW-0029">Amino-acid transport</keyword>
<reference evidence="23" key="1">
    <citation type="submission" date="2020-11" db="EMBL/GenBank/DDBJ databases">
        <authorList>
            <person name="Tran Van P."/>
        </authorList>
    </citation>
    <scope>NUCLEOTIDE SEQUENCE</scope>
</reference>
<comment type="catalytic activity">
    <reaction evidence="16">
        <text>N(omega)-methyl-L-arginine(in) + L-arginine(out) = N(omega)-methyl-L-arginine(out) + L-arginine(in)</text>
        <dbReference type="Rhea" id="RHEA:72803"/>
        <dbReference type="ChEBI" id="CHEBI:32682"/>
        <dbReference type="ChEBI" id="CHEBI:114953"/>
    </reaction>
</comment>
<comment type="catalytic activity">
    <reaction evidence="14">
        <text>L-homoarginine(in) + L-arginine(out) = L-homoarginine(out) + L-arginine(in)</text>
        <dbReference type="Rhea" id="RHEA:72799"/>
        <dbReference type="ChEBI" id="CHEBI:32682"/>
        <dbReference type="ChEBI" id="CHEBI:143006"/>
    </reaction>
</comment>
<dbReference type="PROSITE" id="PS50920">
    <property type="entry name" value="SOLCAR"/>
    <property type="match status" value="3"/>
</dbReference>
<feature type="repeat" description="Solcar" evidence="22">
    <location>
        <begin position="389"/>
        <end position="474"/>
    </location>
</feature>
<keyword evidence="8" id="KW-1133">Transmembrane helix</keyword>
<dbReference type="Gene3D" id="1.50.40.10">
    <property type="entry name" value="Mitochondrial carrier domain"/>
    <property type="match status" value="1"/>
</dbReference>
<evidence type="ECO:0000256" key="9">
    <source>
        <dbReference type="ARBA" id="ARBA00023128"/>
    </source>
</evidence>
<evidence type="ECO:0000256" key="20">
    <source>
        <dbReference type="ARBA" id="ARBA00079387"/>
    </source>
</evidence>
<dbReference type="SUPFAM" id="SSF103506">
    <property type="entry name" value="Mitochondrial carrier"/>
    <property type="match status" value="1"/>
</dbReference>
<evidence type="ECO:0000256" key="11">
    <source>
        <dbReference type="ARBA" id="ARBA00049090"/>
    </source>
</evidence>
<evidence type="ECO:0000256" key="4">
    <source>
        <dbReference type="ARBA" id="ARBA00022692"/>
    </source>
</evidence>
<name>A0A7R9GZS9_TIMCR</name>
<evidence type="ECO:0000256" key="19">
    <source>
        <dbReference type="ARBA" id="ARBA00078745"/>
    </source>
</evidence>
<comment type="catalytic activity">
    <reaction evidence="12">
        <text>L-histidine(out) = L-histidine(in)</text>
        <dbReference type="Rhea" id="RHEA:72807"/>
        <dbReference type="ChEBI" id="CHEBI:57595"/>
    </reaction>
</comment>
<keyword evidence="4 22" id="KW-0812">Transmembrane</keyword>
<gene>
    <name evidence="23" type="ORF">TCEB3V08_LOCUS6708</name>
</gene>
<dbReference type="PRINTS" id="PR00926">
    <property type="entry name" value="MITOCARRIER"/>
</dbReference>
<proteinExistence type="inferred from homology"/>
<evidence type="ECO:0000256" key="16">
    <source>
        <dbReference type="ARBA" id="ARBA00052673"/>
    </source>
</evidence>
<comment type="catalytic activity">
    <reaction evidence="13">
        <text>L-histidine(out) + L-arginine(in) = L-histidine(in) + L-arginine(out)</text>
        <dbReference type="Rhea" id="RHEA:71063"/>
        <dbReference type="ChEBI" id="CHEBI:32682"/>
        <dbReference type="ChEBI" id="CHEBI:57595"/>
    </reaction>
</comment>
<evidence type="ECO:0000256" key="17">
    <source>
        <dbReference type="ARBA" id="ARBA00071763"/>
    </source>
</evidence>
<evidence type="ECO:0000256" key="15">
    <source>
        <dbReference type="ARBA" id="ARBA00051921"/>
    </source>
</evidence>
<evidence type="ECO:0000256" key="5">
    <source>
        <dbReference type="ARBA" id="ARBA00022737"/>
    </source>
</evidence>
<keyword evidence="6" id="KW-0999">Mitochondrion inner membrane</keyword>
<dbReference type="AlphaFoldDB" id="A0A7R9GZS9"/>
<dbReference type="FunFam" id="1.50.40.10:FF:000037">
    <property type="entry name" value="Solute carrier family 25 member 29"/>
    <property type="match status" value="1"/>
</dbReference>
<evidence type="ECO:0000256" key="3">
    <source>
        <dbReference type="ARBA" id="ARBA00022448"/>
    </source>
</evidence>
<comment type="catalytic activity">
    <reaction evidence="15">
        <text>L-ornithine(in) + L-arginine(out) = L-ornithine(out) + L-arginine(in)</text>
        <dbReference type="Rhea" id="RHEA:34991"/>
        <dbReference type="ChEBI" id="CHEBI:32682"/>
        <dbReference type="ChEBI" id="CHEBI:46911"/>
    </reaction>
</comment>
<dbReference type="EMBL" id="OC318665">
    <property type="protein sequence ID" value="CAD7402847.1"/>
    <property type="molecule type" value="Genomic_DNA"/>
</dbReference>
<accession>A0A7R9GZS9</accession>
<organism evidence="23">
    <name type="scientific">Timema cristinae</name>
    <name type="common">Walking stick</name>
    <dbReference type="NCBI Taxonomy" id="61476"/>
    <lineage>
        <taxon>Eukaryota</taxon>
        <taxon>Metazoa</taxon>
        <taxon>Ecdysozoa</taxon>
        <taxon>Arthropoda</taxon>
        <taxon>Hexapoda</taxon>
        <taxon>Insecta</taxon>
        <taxon>Pterygota</taxon>
        <taxon>Neoptera</taxon>
        <taxon>Polyneoptera</taxon>
        <taxon>Phasmatodea</taxon>
        <taxon>Timematodea</taxon>
        <taxon>Timematoidea</taxon>
        <taxon>Timematidae</taxon>
        <taxon>Timema</taxon>
    </lineage>
</organism>
<evidence type="ECO:0000256" key="21">
    <source>
        <dbReference type="ARBA" id="ARBA00080567"/>
    </source>
</evidence>
<evidence type="ECO:0000256" key="6">
    <source>
        <dbReference type="ARBA" id="ARBA00022792"/>
    </source>
</evidence>
<dbReference type="PANTHER" id="PTHR45624:SF61">
    <property type="entry name" value="MITOCHONDRIAL BASIC AMINO ACIDS TRANSPORTER"/>
    <property type="match status" value="1"/>
</dbReference>
<evidence type="ECO:0000256" key="1">
    <source>
        <dbReference type="ARBA" id="ARBA00004448"/>
    </source>
</evidence>
<dbReference type="PANTHER" id="PTHR45624">
    <property type="entry name" value="MITOCHONDRIAL BASIC AMINO ACIDS TRANSPORTER-RELATED"/>
    <property type="match status" value="1"/>
</dbReference>
<feature type="repeat" description="Solcar" evidence="22">
    <location>
        <begin position="296"/>
        <end position="384"/>
    </location>
</feature>
<dbReference type="Pfam" id="PF00153">
    <property type="entry name" value="Mito_carr"/>
    <property type="match status" value="3"/>
</dbReference>
<evidence type="ECO:0000256" key="7">
    <source>
        <dbReference type="ARBA" id="ARBA00022970"/>
    </source>
</evidence>
<evidence type="ECO:0000256" key="10">
    <source>
        <dbReference type="ARBA" id="ARBA00023136"/>
    </source>
</evidence>
<feature type="repeat" description="Solcar" evidence="22">
    <location>
        <begin position="204"/>
        <end position="291"/>
    </location>
</feature>
<comment type="similarity">
    <text evidence="2">Belongs to the mitochondrial carrier (TC 2.A.29) family.</text>
</comment>
<dbReference type="GO" id="GO:0005743">
    <property type="term" value="C:mitochondrial inner membrane"/>
    <property type="evidence" value="ECO:0007669"/>
    <property type="project" value="UniProtKB-SubCell"/>
</dbReference>
<evidence type="ECO:0000256" key="2">
    <source>
        <dbReference type="ARBA" id="ARBA00006375"/>
    </source>
</evidence>
<evidence type="ECO:0000256" key="8">
    <source>
        <dbReference type="ARBA" id="ARBA00022989"/>
    </source>
</evidence>
<dbReference type="GO" id="GO:0005289">
    <property type="term" value="F:high-affinity L-arginine transmembrane transporter activity"/>
    <property type="evidence" value="ECO:0007669"/>
    <property type="project" value="TreeGrafter"/>
</dbReference>
<dbReference type="InterPro" id="IPR018108">
    <property type="entry name" value="MCP_transmembrane"/>
</dbReference>
<evidence type="ECO:0000256" key="12">
    <source>
        <dbReference type="ARBA" id="ARBA00050592"/>
    </source>
</evidence>
<evidence type="ECO:0000256" key="14">
    <source>
        <dbReference type="ARBA" id="ARBA00051045"/>
    </source>
</evidence>
<protein>
    <recommendedName>
        <fullName evidence="17">Mitochondrial basic amino acids transporter</fullName>
    </recommendedName>
    <alternativeName>
        <fullName evidence="21">Carnitine/acylcarnitine translocase-like</fullName>
    </alternativeName>
    <alternativeName>
        <fullName evidence="20">Mitochondrial carnitine/acylcarnitine carrier protein CACL</fullName>
    </alternativeName>
    <alternativeName>
        <fullName evidence="19">Mitochondrial ornithine transporter 3</fullName>
    </alternativeName>
    <alternativeName>
        <fullName evidence="18">Solute carrier family 25 member 29</fullName>
    </alternativeName>
</protein>
<dbReference type="InterPro" id="IPR002067">
    <property type="entry name" value="MCP"/>
</dbReference>
<keyword evidence="10 22" id="KW-0472">Membrane</keyword>
<dbReference type="GO" id="GO:1990575">
    <property type="term" value="P:mitochondrial L-ornithine transmembrane transport"/>
    <property type="evidence" value="ECO:0007669"/>
    <property type="project" value="UniProtKB-ARBA"/>
</dbReference>
<keyword evidence="3" id="KW-0813">Transport</keyword>
<keyword evidence="5" id="KW-0677">Repeat</keyword>
<sequence length="682" mass="76422">MESQPIQPLTEVKILLQFLNDHPKKLSTSLLTNICHEQHHHFKDIVTIENIQWSLECKLYNNVPPSTVQPKSRKAAYQHLFEVPSGLDRRLPTLGKIVSAFKICYERSLLRRDALVIASCLEPWRSSNTGTLSSTYTTSCSVYRPIAHLLGQQDGTGFYRWMHRRSWILGFTTGWQCCQYFKKTVLLFLIVCCSSPPPLFTNQGSALRLARGPRHTGCAGVLVGHPFDTVKVCLQTQDFRNPQYRGTIHCVSSLLKKEGMKGLYKGMSSPMSGVALVNAIVFGVNGNVQRRMSDPDSMKSLCLAGASAGFVQSFVCSPMELVKTRIQIQQNNRSSYKNPLDCLVKVARTEGYRHGVFKGLGVTILRDVPAVSSYFLAYELMTRSYAAPISTLHMLIAGGLAGTFSWVVTYPVDVIKSRLQADGVGKYGGLVDCFRKSVRSEGFSFLTRGLTSTVLRAFPTNAATFTVVTWVFRWCNNHPTVDIDNSVYCVPMSYEDYVINVTMRKDHSPDNILGVKVFSFKEKKDGYLRSVIQWRKALLHGCVGDFNHHLQPIKERPANKVVRVDLDEMESKVMALFFKNVGQIHFESHNVSQVSSEEKPYSFEHTLDENTPNTDAVEDKCDLIASSQSIDHKIASSTKEINEGVSKNQIRVKTDKFYALVPKKELLVGPKLSDEGLGKNST</sequence>